<reference evidence="2 3" key="1">
    <citation type="submission" date="2021-12" db="EMBL/GenBank/DDBJ databases">
        <title>Genome sequencing of bacteria with rrn-lacking chromosome and rrn-plasmid.</title>
        <authorList>
            <person name="Anda M."/>
            <person name="Iwasaki W."/>
        </authorList>
    </citation>
    <scope>NUCLEOTIDE SEQUENCE [LARGE SCALE GENOMIC DNA]</scope>
    <source>
        <strain evidence="2 3">DSM 100852</strain>
    </source>
</reference>
<dbReference type="InterPro" id="IPR008928">
    <property type="entry name" value="6-hairpin_glycosidase_sf"/>
</dbReference>
<evidence type="ECO:0000313" key="3">
    <source>
        <dbReference type="Proteomes" id="UP001348817"/>
    </source>
</evidence>
<dbReference type="Proteomes" id="UP001348817">
    <property type="component" value="Chromosome"/>
</dbReference>
<dbReference type="EMBL" id="AP025314">
    <property type="protein sequence ID" value="BDD10469.1"/>
    <property type="molecule type" value="Genomic_DNA"/>
</dbReference>
<dbReference type="Gene3D" id="2.60.420.10">
    <property type="entry name" value="Maltose phosphorylase, domain 3"/>
    <property type="match status" value="1"/>
</dbReference>
<evidence type="ECO:0000313" key="2">
    <source>
        <dbReference type="EMBL" id="BDD10469.1"/>
    </source>
</evidence>
<gene>
    <name evidence="2" type="ORF">FUAX_29010</name>
</gene>
<keyword evidence="3" id="KW-1185">Reference proteome</keyword>
<sequence length="898" mass="101011">MRRRIQIIASCFLGLAACSGPKKGGEEALYKSKEFAVYPDRVEQGEFEAKAVTPDEIRSDYVSPSIDLRTRLLAFKFAINGVDNEAAPGEDHKFLIPKDGDNASDAPVFVFGKLSEKEKTLIAPMQKDLKPNTPIVLKLDMRGVLESFEKKGYYETYDGRKIKKKDFKGVYVAGNIAPLDWDFNDLQGKKDRMLTDKNGDGIYELALTMNPQSERPAERVWTPHNDISKFPQYKSEQPLVDALYNLSLDETVMDTEADGTFRTGKEWAGVWTRDVSYSILLSYAMIEPRVAKTSLMRKVKRGRIIQDTGSGGAWPVSTDRTTWALAAYEVYKSTGDRGWLKESYDIIRKSVADDEKVIVGESGLRRGESSFLDWREQEYPLWMQGTDIYESECLGTNAVHFRTYEILAEMAVLLGEKPDAYRTQAKIIKQAINDKLWLADKNYYGIYRYGREYMSLEPRSESLGAAFAVMFGIADADRAKQVVENTPMVPYGAPCLYPQIPGIPPYHNNGIWPFVQAYWNWAAAETGNYTALEHGLASIYRPAALFLTNKENFVAQNGDYKDTQINSDRQLWSVAGNLAMVYRVFYGMRLEPTKLSFRPVVPEAYAGRRELKGFPYRRAVLDITMTGYGNTIKSFKLDGKEVEAAEIPAHLRGKHKVEIVLDGVITAKGKENLVPNEFSPFAPKVTYANGKLSWKAVEGAVAYELFKDGEPVKKVKGTSVAVDAPARDLAQYQVRTHGAKGFVSFLSAPIDVVAKGGVEIYQAESVAKRSKEHYKGYTGKGFVELTKEKHRKVTFKVRVPESGRYRVDFRYSNGSGPINTENKCAIRSLFVDKDLAGAVVMPQMGVGSWSEWHFSNGVVVDLKKGSHKLSLRFESWNENMNVDINTAMLDYLRLTTMK</sequence>
<dbReference type="AlphaFoldDB" id="A0AAU9CE83"/>
<dbReference type="SUPFAM" id="SSF48208">
    <property type="entry name" value="Six-hairpin glycosidases"/>
    <property type="match status" value="1"/>
</dbReference>
<evidence type="ECO:0000259" key="1">
    <source>
        <dbReference type="Pfam" id="PF17389"/>
    </source>
</evidence>
<dbReference type="Pfam" id="PF17389">
    <property type="entry name" value="Bac_rhamnosid6H"/>
    <property type="match status" value="1"/>
</dbReference>
<name>A0AAU9CE83_9BACT</name>
<dbReference type="InterPro" id="IPR012341">
    <property type="entry name" value="6hp_glycosidase-like_sf"/>
</dbReference>
<proteinExistence type="predicted"/>
<dbReference type="Gene3D" id="1.50.10.10">
    <property type="match status" value="1"/>
</dbReference>
<dbReference type="SUPFAM" id="SSF49785">
    <property type="entry name" value="Galactose-binding domain-like"/>
    <property type="match status" value="1"/>
</dbReference>
<dbReference type="GO" id="GO:0005975">
    <property type="term" value="P:carbohydrate metabolic process"/>
    <property type="evidence" value="ECO:0007669"/>
    <property type="project" value="InterPro"/>
</dbReference>
<dbReference type="RefSeq" id="WP_338392023.1">
    <property type="nucleotide sequence ID" value="NZ_AP025314.1"/>
</dbReference>
<feature type="domain" description="Alpha-L-rhamnosidase six-hairpin glycosidase" evidence="1">
    <location>
        <begin position="321"/>
        <end position="484"/>
    </location>
</feature>
<dbReference type="InterPro" id="IPR008979">
    <property type="entry name" value="Galactose-bd-like_sf"/>
</dbReference>
<protein>
    <recommendedName>
        <fullName evidence="1">Alpha-L-rhamnosidase six-hairpin glycosidase domain-containing protein</fullName>
    </recommendedName>
</protein>
<dbReference type="KEGG" id="fax:FUAX_29010"/>
<dbReference type="InterPro" id="IPR035396">
    <property type="entry name" value="Bac_rhamnosid6H"/>
</dbReference>
<accession>A0AAU9CE83</accession>
<organism evidence="2 3">
    <name type="scientific">Fulvitalea axinellae</name>
    <dbReference type="NCBI Taxonomy" id="1182444"/>
    <lineage>
        <taxon>Bacteria</taxon>
        <taxon>Pseudomonadati</taxon>
        <taxon>Bacteroidota</taxon>
        <taxon>Cytophagia</taxon>
        <taxon>Cytophagales</taxon>
        <taxon>Persicobacteraceae</taxon>
        <taxon>Fulvitalea</taxon>
    </lineage>
</organism>
<dbReference type="Gene3D" id="2.60.120.260">
    <property type="entry name" value="Galactose-binding domain-like"/>
    <property type="match status" value="1"/>
</dbReference>